<organism evidence="1 2">
    <name type="scientific">Plutella xylostella</name>
    <name type="common">Diamondback moth</name>
    <name type="synonym">Plutella maculipennis</name>
    <dbReference type="NCBI Taxonomy" id="51655"/>
    <lineage>
        <taxon>Eukaryota</taxon>
        <taxon>Metazoa</taxon>
        <taxon>Ecdysozoa</taxon>
        <taxon>Arthropoda</taxon>
        <taxon>Hexapoda</taxon>
        <taxon>Insecta</taxon>
        <taxon>Pterygota</taxon>
        <taxon>Neoptera</taxon>
        <taxon>Endopterygota</taxon>
        <taxon>Lepidoptera</taxon>
        <taxon>Glossata</taxon>
        <taxon>Ditrysia</taxon>
        <taxon>Yponomeutoidea</taxon>
        <taxon>Plutellidae</taxon>
        <taxon>Plutella</taxon>
    </lineage>
</organism>
<evidence type="ECO:0000313" key="1">
    <source>
        <dbReference type="EMBL" id="KAG7310867.1"/>
    </source>
</evidence>
<keyword evidence="2" id="KW-1185">Reference proteome</keyword>
<sequence length="77" mass="8636">MKIWAVHQCVDRLPETLPAARELLQFGLELTNQEILHGNKHYYIGTLMSNENVPPAVAEMFSLLVSVVLIKTLGVSF</sequence>
<proteinExistence type="predicted"/>
<evidence type="ECO:0000313" key="2">
    <source>
        <dbReference type="Proteomes" id="UP000823941"/>
    </source>
</evidence>
<name>A0ABQ7R0P3_PLUXY</name>
<dbReference type="Proteomes" id="UP000823941">
    <property type="component" value="Chromosome 5"/>
</dbReference>
<dbReference type="EMBL" id="JAHIBW010000005">
    <property type="protein sequence ID" value="KAG7310867.1"/>
    <property type="molecule type" value="Genomic_DNA"/>
</dbReference>
<gene>
    <name evidence="1" type="ORF">JYU34_003698</name>
</gene>
<accession>A0ABQ7R0P3</accession>
<reference evidence="1 2" key="1">
    <citation type="submission" date="2021-06" db="EMBL/GenBank/DDBJ databases">
        <title>A haploid diamondback moth (Plutella xylostella L.) genome assembly resolves 31 chromosomes and identifies a diamide resistance mutation.</title>
        <authorList>
            <person name="Ward C.M."/>
            <person name="Perry K.D."/>
            <person name="Baker G."/>
            <person name="Powis K."/>
            <person name="Heckel D.G."/>
            <person name="Baxter S.W."/>
        </authorList>
    </citation>
    <scope>NUCLEOTIDE SEQUENCE [LARGE SCALE GENOMIC DNA]</scope>
    <source>
        <strain evidence="1 2">LV</strain>
        <tissue evidence="1">Single pupa</tissue>
    </source>
</reference>
<comment type="caution">
    <text evidence="1">The sequence shown here is derived from an EMBL/GenBank/DDBJ whole genome shotgun (WGS) entry which is preliminary data.</text>
</comment>
<protein>
    <submittedName>
        <fullName evidence="1">Uncharacterized protein</fullName>
    </submittedName>
</protein>